<dbReference type="RefSeq" id="WP_175504723.1">
    <property type="nucleotide sequence ID" value="NZ_CAURQT010000014.1"/>
</dbReference>
<evidence type="ECO:0000256" key="2">
    <source>
        <dbReference type="SAM" id="Phobius"/>
    </source>
</evidence>
<proteinExistence type="predicted"/>
<gene>
    <name evidence="3" type="ORF">HUK68_14005</name>
</gene>
<evidence type="ECO:0000313" key="3">
    <source>
        <dbReference type="EMBL" id="QKV53917.1"/>
    </source>
</evidence>
<organism evidence="3 4">
    <name type="scientific">Comamonas antarctica</name>
    <dbReference type="NCBI Taxonomy" id="2743470"/>
    <lineage>
        <taxon>Bacteria</taxon>
        <taxon>Pseudomonadati</taxon>
        <taxon>Pseudomonadota</taxon>
        <taxon>Betaproteobacteria</taxon>
        <taxon>Burkholderiales</taxon>
        <taxon>Comamonadaceae</taxon>
        <taxon>Comamonas</taxon>
    </lineage>
</organism>
<protein>
    <submittedName>
        <fullName evidence="3">Uncharacterized protein</fullName>
    </submittedName>
</protein>
<keyword evidence="4" id="KW-1185">Reference proteome</keyword>
<feature type="transmembrane region" description="Helical" evidence="2">
    <location>
        <begin position="113"/>
        <end position="144"/>
    </location>
</feature>
<evidence type="ECO:0000313" key="4">
    <source>
        <dbReference type="Proteomes" id="UP000509579"/>
    </source>
</evidence>
<keyword evidence="2" id="KW-1133">Transmembrane helix</keyword>
<evidence type="ECO:0000256" key="1">
    <source>
        <dbReference type="SAM" id="MobiDB-lite"/>
    </source>
</evidence>
<reference evidence="3 4" key="1">
    <citation type="submission" date="2020-06" db="EMBL/GenBank/DDBJ databases">
        <title>Acidovorax antarctica sp. nov., isolated from Corinth ice sheet soil, Antarctic Fields Peninsula.</title>
        <authorList>
            <person name="Xu Q."/>
            <person name="Peng F."/>
        </authorList>
    </citation>
    <scope>NUCLEOTIDE SEQUENCE [LARGE SCALE GENOMIC DNA]</scope>
    <source>
        <strain evidence="3 4">16-35-5</strain>
    </source>
</reference>
<name>A0A6N1X3R9_9BURK</name>
<dbReference type="Proteomes" id="UP000509579">
    <property type="component" value="Chromosome"/>
</dbReference>
<dbReference type="EMBL" id="CP054840">
    <property type="protein sequence ID" value="QKV53917.1"/>
    <property type="molecule type" value="Genomic_DNA"/>
</dbReference>
<feature type="region of interest" description="Disordered" evidence="1">
    <location>
        <begin position="53"/>
        <end position="99"/>
    </location>
</feature>
<accession>A0A6N1X3R9</accession>
<keyword evidence="2" id="KW-0812">Transmembrane</keyword>
<sequence length="156" mass="16636">MSAWTDALRGRNATHFGRHALGRASEVGYDGPADGDFARYVDQLMADAEAQQLAQARTPQGQAARATRNAPRPPGTRAPAQSGDTRRSQAQIAHPPAAGRPRLQSAAWKLAPAAMWIVVFVAIMFFGAAASWLIGLAFLGNILFKLVAKAQARSKS</sequence>
<dbReference type="KEGG" id="aant:HUK68_14005"/>
<dbReference type="AlphaFoldDB" id="A0A6N1X3R9"/>
<keyword evidence="2" id="KW-0472">Membrane</keyword>